<dbReference type="PANTHER" id="PTHR30537">
    <property type="entry name" value="HTH-TYPE TRANSCRIPTIONAL REGULATOR"/>
    <property type="match status" value="1"/>
</dbReference>
<dbReference type="AlphaFoldDB" id="A0A9D7LL35"/>
<dbReference type="InterPro" id="IPR058163">
    <property type="entry name" value="LysR-type_TF_proteobact-type"/>
</dbReference>
<dbReference type="InterPro" id="IPR000847">
    <property type="entry name" value="LysR_HTH_N"/>
</dbReference>
<protein>
    <submittedName>
        <fullName evidence="6">LysR family transcriptional regulator</fullName>
    </submittedName>
</protein>
<comment type="caution">
    <text evidence="6">The sequence shown here is derived from an EMBL/GenBank/DDBJ whole genome shotgun (WGS) entry which is preliminary data.</text>
</comment>
<evidence type="ECO:0000256" key="3">
    <source>
        <dbReference type="ARBA" id="ARBA00023125"/>
    </source>
</evidence>
<dbReference type="PANTHER" id="PTHR30537:SF5">
    <property type="entry name" value="HTH-TYPE TRANSCRIPTIONAL ACTIVATOR TTDR-RELATED"/>
    <property type="match status" value="1"/>
</dbReference>
<dbReference type="SUPFAM" id="SSF46785">
    <property type="entry name" value="Winged helix' DNA-binding domain"/>
    <property type="match status" value="1"/>
</dbReference>
<evidence type="ECO:0000313" key="6">
    <source>
        <dbReference type="EMBL" id="MBK8889795.1"/>
    </source>
</evidence>
<dbReference type="FunFam" id="1.10.10.10:FF:000001">
    <property type="entry name" value="LysR family transcriptional regulator"/>
    <property type="match status" value="1"/>
</dbReference>
<dbReference type="PROSITE" id="PS50931">
    <property type="entry name" value="HTH_LYSR"/>
    <property type="match status" value="1"/>
</dbReference>
<evidence type="ECO:0000259" key="5">
    <source>
        <dbReference type="PROSITE" id="PS50931"/>
    </source>
</evidence>
<dbReference type="GO" id="GO:0003700">
    <property type="term" value="F:DNA-binding transcription factor activity"/>
    <property type="evidence" value="ECO:0007669"/>
    <property type="project" value="InterPro"/>
</dbReference>
<dbReference type="InterPro" id="IPR036388">
    <property type="entry name" value="WH-like_DNA-bd_sf"/>
</dbReference>
<accession>A0A9D7LL35</accession>
<dbReference type="Pfam" id="PF03466">
    <property type="entry name" value="LysR_substrate"/>
    <property type="match status" value="1"/>
</dbReference>
<evidence type="ECO:0000256" key="2">
    <source>
        <dbReference type="ARBA" id="ARBA00023015"/>
    </source>
</evidence>
<evidence type="ECO:0000313" key="7">
    <source>
        <dbReference type="Proteomes" id="UP000808146"/>
    </source>
</evidence>
<name>A0A9D7LL35_9RHOO</name>
<dbReference type="CDD" id="cd08422">
    <property type="entry name" value="PBP2_CrgA_like"/>
    <property type="match status" value="1"/>
</dbReference>
<dbReference type="Gene3D" id="1.10.10.10">
    <property type="entry name" value="Winged helix-like DNA-binding domain superfamily/Winged helix DNA-binding domain"/>
    <property type="match status" value="1"/>
</dbReference>
<evidence type="ECO:0000256" key="4">
    <source>
        <dbReference type="ARBA" id="ARBA00023163"/>
    </source>
</evidence>
<sequence>MAWLGSWDSFVKVVESGSMAAAARRLDCTRAQVSKQIAELERAFGVRLFERSTRKLNLTPSGEVFHQHALRALEAIHGAEVAVRNLGDAPRGVLRVSASITFGRMYIAPLLPQVVAKYPELSCELVLTDALVDLVEDNIDLALRLTKAPPEDAVARKLVHMKRVICGTPAYFAARGEPRTPHDLAHHTCFSLMLPDDGRVWRLIDGAGEEFTIPVSSKFNFNNVDCILDAVLAGHGLAILPTYLCGPALAHGTLKTVFDDLEPISSIGRYLYACYTPNRVRVPKVRVFLAELEETFNPVPPWEKA</sequence>
<organism evidence="6 7">
    <name type="scientific">Candidatus Dechloromonas phosphorivorans</name>
    <dbReference type="NCBI Taxonomy" id="2899244"/>
    <lineage>
        <taxon>Bacteria</taxon>
        <taxon>Pseudomonadati</taxon>
        <taxon>Pseudomonadota</taxon>
        <taxon>Betaproteobacteria</taxon>
        <taxon>Rhodocyclales</taxon>
        <taxon>Azonexaceae</taxon>
        <taxon>Dechloromonas</taxon>
    </lineage>
</organism>
<dbReference type="EMBL" id="JADKBR010000003">
    <property type="protein sequence ID" value="MBK8889795.1"/>
    <property type="molecule type" value="Genomic_DNA"/>
</dbReference>
<dbReference type="InterPro" id="IPR005119">
    <property type="entry name" value="LysR_subst-bd"/>
</dbReference>
<proteinExistence type="inferred from homology"/>
<keyword evidence="3" id="KW-0238">DNA-binding</keyword>
<dbReference type="Gene3D" id="3.40.190.290">
    <property type="match status" value="1"/>
</dbReference>
<dbReference type="GO" id="GO:0003677">
    <property type="term" value="F:DNA binding"/>
    <property type="evidence" value="ECO:0007669"/>
    <property type="project" value="UniProtKB-KW"/>
</dbReference>
<evidence type="ECO:0000256" key="1">
    <source>
        <dbReference type="ARBA" id="ARBA00009437"/>
    </source>
</evidence>
<comment type="similarity">
    <text evidence="1">Belongs to the LysR transcriptional regulatory family.</text>
</comment>
<gene>
    <name evidence="6" type="ORF">IPN75_05070</name>
</gene>
<reference evidence="6" key="1">
    <citation type="submission" date="2020-10" db="EMBL/GenBank/DDBJ databases">
        <title>Connecting structure to function with the recovery of over 1000 high-quality activated sludge metagenome-assembled genomes encoding full-length rRNA genes using long-read sequencing.</title>
        <authorList>
            <person name="Singleton C.M."/>
            <person name="Petriglieri F."/>
            <person name="Kristensen J.M."/>
            <person name="Kirkegaard R.H."/>
            <person name="Michaelsen T.Y."/>
            <person name="Andersen M.H."/>
            <person name="Karst S.M."/>
            <person name="Dueholm M.S."/>
            <person name="Nielsen P.H."/>
            <person name="Albertsen M."/>
        </authorList>
    </citation>
    <scope>NUCLEOTIDE SEQUENCE</scope>
    <source>
        <strain evidence="6">OdNE_18-Q3-R46-58_BAT3C.305</strain>
    </source>
</reference>
<feature type="domain" description="HTH lysR-type" evidence="5">
    <location>
        <begin position="10"/>
        <end position="59"/>
    </location>
</feature>
<dbReference type="Pfam" id="PF00126">
    <property type="entry name" value="HTH_1"/>
    <property type="match status" value="1"/>
</dbReference>
<keyword evidence="4" id="KW-0804">Transcription</keyword>
<dbReference type="InterPro" id="IPR036390">
    <property type="entry name" value="WH_DNA-bd_sf"/>
</dbReference>
<dbReference type="Proteomes" id="UP000808146">
    <property type="component" value="Unassembled WGS sequence"/>
</dbReference>
<keyword evidence="2" id="KW-0805">Transcription regulation</keyword>
<dbReference type="PRINTS" id="PR00039">
    <property type="entry name" value="HTHLYSR"/>
</dbReference>
<dbReference type="SUPFAM" id="SSF53850">
    <property type="entry name" value="Periplasmic binding protein-like II"/>
    <property type="match status" value="1"/>
</dbReference>